<dbReference type="PANTHER" id="PTHR42923:SF20">
    <property type="entry name" value="FLAVIN-CONTAINING AMINE OXIDASEDEHYDROGENASE"/>
    <property type="match status" value="1"/>
</dbReference>
<dbReference type="SUPFAM" id="SSF51905">
    <property type="entry name" value="FAD/NAD(P)-binding domain"/>
    <property type="match status" value="1"/>
</dbReference>
<comment type="caution">
    <text evidence="1">The sequence shown here is derived from an EMBL/GenBank/DDBJ whole genome shotgun (WGS) entry which is preliminary data.</text>
</comment>
<dbReference type="EMBL" id="PDNA01000282">
    <property type="protein sequence ID" value="PGG98866.1"/>
    <property type="molecule type" value="Genomic_DNA"/>
</dbReference>
<dbReference type="Gene3D" id="3.50.50.60">
    <property type="entry name" value="FAD/NAD(P)-binding domain"/>
    <property type="match status" value="1"/>
</dbReference>
<dbReference type="AlphaFoldDB" id="A0A2B7WQK3"/>
<dbReference type="InterPro" id="IPR036188">
    <property type="entry name" value="FAD/NAD-bd_sf"/>
</dbReference>
<dbReference type="InterPro" id="IPR050464">
    <property type="entry name" value="Zeta_carotene_desat/Oxidored"/>
</dbReference>
<evidence type="ECO:0000313" key="2">
    <source>
        <dbReference type="Proteomes" id="UP000224634"/>
    </source>
</evidence>
<dbReference type="PANTHER" id="PTHR42923">
    <property type="entry name" value="PROTOPORPHYRINOGEN OXIDASE"/>
    <property type="match status" value="1"/>
</dbReference>
<sequence length="533" mass="61149">MPTKSKSNSGIQKVLIIGAGASGMSCAASLAKQPEMFDITVLERSNSTGGLATSLSLDSSRYGADWMNSTVQGGASTFRHTFQWFREYGYEPKPANLQIATGKGTDAFWTNVFPTSLLRKHEVDIQKFGHALKTMKWAKFVLWGFSLKTFARLFGLSTDFANKMLYPLVSLLLGTGNETKNIPCSLLQRIFNDPMTRIWEYDPVSFVRPVAMFTFPNMGLFHKDWTEGLRAKGVKIRLNTQAINIVQRNERGVVVETRLIDMDSRIDDRDHRDRTVTEVFDKLVLCTPGDEARRLLGNKATWVEKFVLGGARFTDDLTVTHTDSKYMQRHYETHFREELGAEPRSVEEEQKFAFARGELGRESGFRPMFFTHLYRQRRDKIEQAFDCTNLQYQFQKDPRCGEPPIPFENHVFQSHFLNAELKNFWTVDQIHEDSIIESMWWHQFAHRWQHYLRVVPGLRLVNGKNNTFYAGSWTFVNIYEIACVSGIAVAYRLGAPYEKFDDVAERYFAAYLSIAHGVKYEKGSGAIPIPHQQ</sequence>
<dbReference type="Pfam" id="PF13450">
    <property type="entry name" value="NAD_binding_8"/>
    <property type="match status" value="1"/>
</dbReference>
<dbReference type="PRINTS" id="PR00419">
    <property type="entry name" value="ADXRDTASE"/>
</dbReference>
<evidence type="ECO:0000313" key="1">
    <source>
        <dbReference type="EMBL" id="PGG98866.1"/>
    </source>
</evidence>
<accession>A0A2B7WQK3</accession>
<proteinExistence type="predicted"/>
<keyword evidence="2" id="KW-1185">Reference proteome</keyword>
<dbReference type="Gene3D" id="1.10.405.20">
    <property type="match status" value="1"/>
</dbReference>
<reference evidence="1 2" key="1">
    <citation type="submission" date="2017-10" db="EMBL/GenBank/DDBJ databases">
        <title>Comparative genomics in systemic dimorphic fungi from Ajellomycetaceae.</title>
        <authorList>
            <person name="Munoz J.F."/>
            <person name="Mcewen J.G."/>
            <person name="Clay O.K."/>
            <person name="Cuomo C.A."/>
        </authorList>
    </citation>
    <scope>NUCLEOTIDE SEQUENCE [LARGE SCALE GENOMIC DNA]</scope>
    <source>
        <strain evidence="1 2">UAMH7299</strain>
    </source>
</reference>
<evidence type="ECO:0008006" key="3">
    <source>
        <dbReference type="Google" id="ProtNLM"/>
    </source>
</evidence>
<gene>
    <name evidence="1" type="ORF">AJ80_09448</name>
</gene>
<organism evidence="1 2">
    <name type="scientific">Polytolypa hystricis (strain UAMH7299)</name>
    <dbReference type="NCBI Taxonomy" id="1447883"/>
    <lineage>
        <taxon>Eukaryota</taxon>
        <taxon>Fungi</taxon>
        <taxon>Dikarya</taxon>
        <taxon>Ascomycota</taxon>
        <taxon>Pezizomycotina</taxon>
        <taxon>Eurotiomycetes</taxon>
        <taxon>Eurotiomycetidae</taxon>
        <taxon>Onygenales</taxon>
        <taxon>Onygenales incertae sedis</taxon>
        <taxon>Polytolypa</taxon>
    </lineage>
</organism>
<dbReference type="OrthoDB" id="2019015at2759"/>
<dbReference type="Proteomes" id="UP000224634">
    <property type="component" value="Unassembled WGS sequence"/>
</dbReference>
<dbReference type="GO" id="GO:0016491">
    <property type="term" value="F:oxidoreductase activity"/>
    <property type="evidence" value="ECO:0007669"/>
    <property type="project" value="TreeGrafter"/>
</dbReference>
<name>A0A2B7WQK3_POLH7</name>
<dbReference type="PROSITE" id="PS51257">
    <property type="entry name" value="PROKAR_LIPOPROTEIN"/>
    <property type="match status" value="1"/>
</dbReference>
<dbReference type="STRING" id="1447883.A0A2B7WQK3"/>
<protein>
    <recommendedName>
        <fullName evidence="3">Amine oxidase domain-containing protein</fullName>
    </recommendedName>
</protein>